<comment type="similarity">
    <text evidence="2">Belongs to the UPF0053 family.</text>
</comment>
<dbReference type="SUPFAM" id="SSF54631">
    <property type="entry name" value="CBS-domain pair"/>
    <property type="match status" value="1"/>
</dbReference>
<dbReference type="GO" id="GO:0050660">
    <property type="term" value="F:flavin adenine dinucleotide binding"/>
    <property type="evidence" value="ECO:0007669"/>
    <property type="project" value="InterPro"/>
</dbReference>
<dbReference type="InterPro" id="IPR000644">
    <property type="entry name" value="CBS_dom"/>
</dbReference>
<feature type="transmembrane region" description="Helical" evidence="7">
    <location>
        <begin position="130"/>
        <end position="156"/>
    </location>
</feature>
<evidence type="ECO:0000256" key="1">
    <source>
        <dbReference type="ARBA" id="ARBA00004651"/>
    </source>
</evidence>
<dbReference type="PANTHER" id="PTHR22777">
    <property type="entry name" value="HEMOLYSIN-RELATED"/>
    <property type="match status" value="1"/>
</dbReference>
<keyword evidence="3" id="KW-1003">Cell membrane</keyword>
<evidence type="ECO:0000259" key="8">
    <source>
        <dbReference type="PROSITE" id="PS51371"/>
    </source>
</evidence>
<keyword evidence="5 6" id="KW-0129">CBS domain</keyword>
<evidence type="ECO:0000256" key="5">
    <source>
        <dbReference type="ARBA" id="ARBA00023122"/>
    </source>
</evidence>
<dbReference type="PANTHER" id="PTHR22777:SF32">
    <property type="entry name" value="UPF0053 INNER MEMBRANE PROTEIN YFJD"/>
    <property type="match status" value="1"/>
</dbReference>
<evidence type="ECO:0000256" key="6">
    <source>
        <dbReference type="PROSITE-ProRule" id="PRU00703"/>
    </source>
</evidence>
<dbReference type="InterPro" id="IPR044751">
    <property type="entry name" value="Ion_transp-like_CBS"/>
</dbReference>
<dbReference type="CDD" id="cd04590">
    <property type="entry name" value="CBS_pair_CorC_HlyC_assoc"/>
    <property type="match status" value="1"/>
</dbReference>
<feature type="transmembrane region" description="Helical" evidence="7">
    <location>
        <begin position="97"/>
        <end position="118"/>
    </location>
</feature>
<sequence>MSLLAICALLVVYTLASYIERLYMEMGRFLAREYQENIDAWEQHIEPRLGLNRPLLQLSAVLLEQLSFAALLMLLTFPVAIHATAEPDRAVAMLAQAALSVVLVILVCNQLLPFLFFNRTRGQWLARLRWLLAVLFYIVVPVALLLQFFLSIAALAEPHTEARAEDESEAVDALIEAGEEEGILEESDRELIRSAVEFGDKVVREVMTPRPQLFAIPGSLTLAQFTEMLRENPYSRVPVYEGSVDHITGIIFAHDLLQITDEDARTRTVASLQRPASFVPESKRVNALLREMQMEKQHMRLVIDEYGGVAGLVTIEDLLEEIVGSITDEHEDHDLAQVVREPSGSLLVPGTLEISTLEDLLHEEVEIPQDMDATTVAGLVSELAGRIPMAGEVVEQLGMRFEILASTDRRIERMRIARLPEDTKE</sequence>
<evidence type="ECO:0000313" key="9">
    <source>
        <dbReference type="EMBL" id="HGY94677.1"/>
    </source>
</evidence>
<dbReference type="FunFam" id="3.10.580.10:FF:000002">
    <property type="entry name" value="Magnesium/cobalt efflux protein CorC"/>
    <property type="match status" value="1"/>
</dbReference>
<protein>
    <submittedName>
        <fullName evidence="9">HlyC/CorC family transporter</fullName>
    </submittedName>
</protein>
<reference evidence="9" key="1">
    <citation type="journal article" date="2020" name="mSystems">
        <title>Genome- and Community-Level Interaction Insights into Carbon Utilization and Element Cycling Functions of Hydrothermarchaeota in Hydrothermal Sediment.</title>
        <authorList>
            <person name="Zhou Z."/>
            <person name="Liu Y."/>
            <person name="Xu W."/>
            <person name="Pan J."/>
            <person name="Luo Z.H."/>
            <person name="Li M."/>
        </authorList>
    </citation>
    <scope>NUCLEOTIDE SEQUENCE [LARGE SCALE GENOMIC DNA]</scope>
    <source>
        <strain evidence="9">SpSt-855</strain>
    </source>
</reference>
<name>A0A7V4XT93_9BACT</name>
<dbReference type="InterPro" id="IPR016169">
    <property type="entry name" value="FAD-bd_PCMH_sub2"/>
</dbReference>
<keyword evidence="7" id="KW-0812">Transmembrane</keyword>
<dbReference type="PROSITE" id="PS51371">
    <property type="entry name" value="CBS"/>
    <property type="match status" value="2"/>
</dbReference>
<dbReference type="InterPro" id="IPR005170">
    <property type="entry name" value="Transptr-assoc_dom"/>
</dbReference>
<dbReference type="InterPro" id="IPR036318">
    <property type="entry name" value="FAD-bd_PCMH-like_sf"/>
</dbReference>
<proteinExistence type="inferred from homology"/>
<organism evidence="9">
    <name type="scientific">Acidobacterium capsulatum</name>
    <dbReference type="NCBI Taxonomy" id="33075"/>
    <lineage>
        <taxon>Bacteria</taxon>
        <taxon>Pseudomonadati</taxon>
        <taxon>Acidobacteriota</taxon>
        <taxon>Terriglobia</taxon>
        <taxon>Terriglobales</taxon>
        <taxon>Acidobacteriaceae</taxon>
        <taxon>Acidobacterium</taxon>
    </lineage>
</organism>
<evidence type="ECO:0000256" key="4">
    <source>
        <dbReference type="ARBA" id="ARBA00022737"/>
    </source>
</evidence>
<comment type="subcellular location">
    <subcellularLocation>
        <location evidence="1">Cell membrane</location>
        <topology evidence="1">Multi-pass membrane protein</topology>
    </subcellularLocation>
</comment>
<dbReference type="Pfam" id="PF03471">
    <property type="entry name" value="CorC_HlyC"/>
    <property type="match status" value="1"/>
</dbReference>
<keyword evidence="4" id="KW-0677">Repeat</keyword>
<evidence type="ECO:0000256" key="7">
    <source>
        <dbReference type="SAM" id="Phobius"/>
    </source>
</evidence>
<evidence type="ECO:0000256" key="2">
    <source>
        <dbReference type="ARBA" id="ARBA00006337"/>
    </source>
</evidence>
<dbReference type="Gene3D" id="3.10.580.10">
    <property type="entry name" value="CBS-domain"/>
    <property type="match status" value="1"/>
</dbReference>
<dbReference type="SUPFAM" id="SSF56176">
    <property type="entry name" value="FAD-binding/transporter-associated domain-like"/>
    <property type="match status" value="1"/>
</dbReference>
<feature type="transmembrane region" description="Helical" evidence="7">
    <location>
        <begin position="66"/>
        <end position="85"/>
    </location>
</feature>
<keyword evidence="7" id="KW-1133">Transmembrane helix</keyword>
<comment type="caution">
    <text evidence="9">The sequence shown here is derived from an EMBL/GenBank/DDBJ whole genome shotgun (WGS) entry which is preliminary data.</text>
</comment>
<dbReference type="GO" id="GO:0005886">
    <property type="term" value="C:plasma membrane"/>
    <property type="evidence" value="ECO:0007669"/>
    <property type="project" value="UniProtKB-SubCell"/>
</dbReference>
<feature type="domain" description="CBS" evidence="8">
    <location>
        <begin position="272"/>
        <end position="329"/>
    </location>
</feature>
<feature type="domain" description="CBS" evidence="8">
    <location>
        <begin position="207"/>
        <end position="266"/>
    </location>
</feature>
<gene>
    <name evidence="9" type="ORF">ENW50_08365</name>
</gene>
<dbReference type="EMBL" id="DTKL01000053">
    <property type="protein sequence ID" value="HGY94677.1"/>
    <property type="molecule type" value="Genomic_DNA"/>
</dbReference>
<evidence type="ECO:0000256" key="3">
    <source>
        <dbReference type="ARBA" id="ARBA00022475"/>
    </source>
</evidence>
<dbReference type="InterPro" id="IPR046342">
    <property type="entry name" value="CBS_dom_sf"/>
</dbReference>
<accession>A0A7V4XT93</accession>
<dbReference type="AlphaFoldDB" id="A0A7V4XT93"/>
<dbReference type="SMART" id="SM01091">
    <property type="entry name" value="CorC_HlyC"/>
    <property type="match status" value="1"/>
</dbReference>
<keyword evidence="7" id="KW-0472">Membrane</keyword>
<dbReference type="Gene3D" id="3.30.465.10">
    <property type="match status" value="1"/>
</dbReference>
<dbReference type="Pfam" id="PF00571">
    <property type="entry name" value="CBS"/>
    <property type="match status" value="2"/>
</dbReference>